<dbReference type="Proteomes" id="UP001063166">
    <property type="component" value="Unassembled WGS sequence"/>
</dbReference>
<protein>
    <submittedName>
        <fullName evidence="2">Uncharacterized protein</fullName>
    </submittedName>
</protein>
<feature type="region of interest" description="Disordered" evidence="1">
    <location>
        <begin position="71"/>
        <end position="95"/>
    </location>
</feature>
<sequence>MLVAHDTLQAKWSAGPGILMGASPTWIKYIRRALVQYTYNRATTQLASPVTLPHPASRLVVPPSPILARSGLSRRTRARSATDSEIDSSRSDSHKTRRPKLLLLFVSTAPPDDKAPTSQAQHASFIRSRIRIVPSVSVSAAILFASARADACRNQPSRSQLHFITRAE</sequence>
<reference evidence="2" key="1">
    <citation type="submission" date="2022-07" db="EMBL/GenBank/DDBJ databases">
        <title>The genome of Lyophyllum shimeji provides insight into the initial evolution of ectomycorrhizal fungal genome.</title>
        <authorList>
            <person name="Kobayashi Y."/>
            <person name="Shibata T."/>
            <person name="Hirakawa H."/>
            <person name="Shigenobu S."/>
            <person name="Nishiyama T."/>
            <person name="Yamada A."/>
            <person name="Hasebe M."/>
            <person name="Kawaguchi M."/>
        </authorList>
    </citation>
    <scope>NUCLEOTIDE SEQUENCE</scope>
    <source>
        <strain evidence="2">AT787</strain>
    </source>
</reference>
<dbReference type="AlphaFoldDB" id="A0A9P3PM96"/>
<dbReference type="EMBL" id="BRPK01000004">
    <property type="protein sequence ID" value="GLB37906.1"/>
    <property type="molecule type" value="Genomic_DNA"/>
</dbReference>
<evidence type="ECO:0000313" key="2">
    <source>
        <dbReference type="EMBL" id="GLB37906.1"/>
    </source>
</evidence>
<keyword evidence="3" id="KW-1185">Reference proteome</keyword>
<comment type="caution">
    <text evidence="2">The sequence shown here is derived from an EMBL/GenBank/DDBJ whole genome shotgun (WGS) entry which is preliminary data.</text>
</comment>
<organism evidence="2 3">
    <name type="scientific">Lyophyllum shimeji</name>
    <name type="common">Hon-shimeji</name>
    <name type="synonym">Tricholoma shimeji</name>
    <dbReference type="NCBI Taxonomy" id="47721"/>
    <lineage>
        <taxon>Eukaryota</taxon>
        <taxon>Fungi</taxon>
        <taxon>Dikarya</taxon>
        <taxon>Basidiomycota</taxon>
        <taxon>Agaricomycotina</taxon>
        <taxon>Agaricomycetes</taxon>
        <taxon>Agaricomycetidae</taxon>
        <taxon>Agaricales</taxon>
        <taxon>Tricholomatineae</taxon>
        <taxon>Lyophyllaceae</taxon>
        <taxon>Lyophyllum</taxon>
    </lineage>
</organism>
<proteinExistence type="predicted"/>
<evidence type="ECO:0000313" key="3">
    <source>
        <dbReference type="Proteomes" id="UP001063166"/>
    </source>
</evidence>
<accession>A0A9P3PM96</accession>
<name>A0A9P3PM96_LYOSH</name>
<gene>
    <name evidence="2" type="ORF">LshimejAT787_0409570</name>
</gene>
<evidence type="ECO:0000256" key="1">
    <source>
        <dbReference type="SAM" id="MobiDB-lite"/>
    </source>
</evidence>